<dbReference type="Proteomes" id="UP001151529">
    <property type="component" value="Chromosome 7"/>
</dbReference>
<accession>A0A9Q0NXI6</accession>
<dbReference type="PANTHER" id="PTHR17630">
    <property type="entry name" value="DIENELACTONE HYDROLASE"/>
    <property type="match status" value="1"/>
</dbReference>
<evidence type="ECO:0000313" key="3">
    <source>
        <dbReference type="Proteomes" id="UP001151529"/>
    </source>
</evidence>
<sequence length="240" mass="25770">MSSPVCFENPPRLTPDYGAGTVQEFGGLKTYVTGASDSKLAILLIADAYGYEAPNLRKLADKIAAAGFFVLAPDFLYGDPVDLSRPGFDIEAWKKLHNTDKVKEDAKSVIATLKSKGVNSIGAAGFCWGGNVAVKLASSSNDIQAAVILHPGPLTIDEIKEVKIPIAVLGAEADHLSPPEQLKEFGEILSAKSQLASLVKIFPGVGHGWTVRYNVEDESAVKSAEEAHRDMLQWFAKFVK</sequence>
<comment type="caution">
    <text evidence="2">The sequence shown here is derived from an EMBL/GenBank/DDBJ whole genome shotgun (WGS) entry which is preliminary data.</text>
</comment>
<dbReference type="EMBL" id="JAPFFL010000014">
    <property type="protein sequence ID" value="KAJ6677802.1"/>
    <property type="molecule type" value="Genomic_DNA"/>
</dbReference>
<dbReference type="GO" id="GO:0016787">
    <property type="term" value="F:hydrolase activity"/>
    <property type="evidence" value="ECO:0007669"/>
    <property type="project" value="InterPro"/>
</dbReference>
<proteinExistence type="predicted"/>
<dbReference type="OrthoDB" id="17560at2759"/>
<feature type="domain" description="Dienelactone hydrolase" evidence="1">
    <location>
        <begin position="29"/>
        <end position="238"/>
    </location>
</feature>
<dbReference type="PANTHER" id="PTHR17630:SF52">
    <property type="entry name" value="ENDO-1,3-1,4-BETA-D-GLUCANASE-LIKE PROTEIN"/>
    <property type="match status" value="1"/>
</dbReference>
<dbReference type="InterPro" id="IPR029058">
    <property type="entry name" value="AB_hydrolase_fold"/>
</dbReference>
<dbReference type="InterPro" id="IPR002925">
    <property type="entry name" value="Dienelactn_hydro"/>
</dbReference>
<name>A0A9Q0NXI6_SALVM</name>
<dbReference type="Gene3D" id="3.40.50.1820">
    <property type="entry name" value="alpha/beta hydrolase"/>
    <property type="match status" value="1"/>
</dbReference>
<reference evidence="2" key="1">
    <citation type="submission" date="2022-11" db="EMBL/GenBank/DDBJ databases">
        <authorList>
            <person name="Hyden B.L."/>
            <person name="Feng K."/>
            <person name="Yates T."/>
            <person name="Jawdy S."/>
            <person name="Smart L.B."/>
            <person name="Muchero W."/>
        </authorList>
    </citation>
    <scope>NUCLEOTIDE SEQUENCE</scope>
    <source>
        <tissue evidence="2">Shoot tip</tissue>
    </source>
</reference>
<dbReference type="Pfam" id="PF01738">
    <property type="entry name" value="DLH"/>
    <property type="match status" value="1"/>
</dbReference>
<protein>
    <submittedName>
        <fullName evidence="2">ENDO-13-14-BETA-D-GLUCANASE-LIKE PROTEIN</fullName>
    </submittedName>
</protein>
<dbReference type="SUPFAM" id="SSF53474">
    <property type="entry name" value="alpha/beta-Hydrolases"/>
    <property type="match status" value="1"/>
</dbReference>
<gene>
    <name evidence="2" type="ORF">OIU85_008388</name>
</gene>
<organism evidence="2 3">
    <name type="scientific">Salix viminalis</name>
    <name type="common">Common osier</name>
    <name type="synonym">Basket willow</name>
    <dbReference type="NCBI Taxonomy" id="40686"/>
    <lineage>
        <taxon>Eukaryota</taxon>
        <taxon>Viridiplantae</taxon>
        <taxon>Streptophyta</taxon>
        <taxon>Embryophyta</taxon>
        <taxon>Tracheophyta</taxon>
        <taxon>Spermatophyta</taxon>
        <taxon>Magnoliopsida</taxon>
        <taxon>eudicotyledons</taxon>
        <taxon>Gunneridae</taxon>
        <taxon>Pentapetalae</taxon>
        <taxon>rosids</taxon>
        <taxon>fabids</taxon>
        <taxon>Malpighiales</taxon>
        <taxon>Salicaceae</taxon>
        <taxon>Saliceae</taxon>
        <taxon>Salix</taxon>
    </lineage>
</organism>
<reference evidence="2" key="2">
    <citation type="journal article" date="2023" name="Int. J. Mol. Sci.">
        <title>De Novo Assembly and Annotation of 11 Diverse Shrub Willow (Salix) Genomes Reveals Novel Gene Organization in Sex-Linked Regions.</title>
        <authorList>
            <person name="Hyden B."/>
            <person name="Feng K."/>
            <person name="Yates T.B."/>
            <person name="Jawdy S."/>
            <person name="Cereghino C."/>
            <person name="Smart L.B."/>
            <person name="Muchero W."/>
        </authorList>
    </citation>
    <scope>NUCLEOTIDE SEQUENCE [LARGE SCALE GENOMIC DNA]</scope>
    <source>
        <tissue evidence="2">Shoot tip</tissue>
    </source>
</reference>
<evidence type="ECO:0000259" key="1">
    <source>
        <dbReference type="Pfam" id="PF01738"/>
    </source>
</evidence>
<dbReference type="AlphaFoldDB" id="A0A9Q0NXI6"/>
<evidence type="ECO:0000313" key="2">
    <source>
        <dbReference type="EMBL" id="KAJ6677802.1"/>
    </source>
</evidence>
<keyword evidence="3" id="KW-1185">Reference proteome</keyword>